<evidence type="ECO:0000256" key="8">
    <source>
        <dbReference type="SAM" id="SignalP"/>
    </source>
</evidence>
<dbReference type="InterPro" id="IPR008844">
    <property type="entry name" value="Spore_GerAC-like"/>
</dbReference>
<feature type="domain" description="Spore germination protein N-terminal" evidence="10">
    <location>
        <begin position="24"/>
        <end position="191"/>
    </location>
</feature>
<protein>
    <submittedName>
        <fullName evidence="11">Ger(X)C family spore germination protein</fullName>
    </submittedName>
</protein>
<sequence length="382" mass="44073">MKNKIKKFLIIVSTFMLLTGCAQERILEQLGIITAIGLDKGEEEREVFGSFVTYKFSQQLSNESTPIYSYGRTARDAYNQAFSKTAKQLVTGQLRAVLYGPELAKEGIWPHLNGLQRNQFVTDLLYVTVTDMPAKEVLSAQIYEEAPNVGIYIYKLLDQVVGKEQIIDSSLHEFTKNYMKIGADPITPVLSKKDDRVIVTGLGLFQDDRLMEIIDLREAFYVRLILDEFKAGELQVELPTENYRQFMEDFDPSPEEESFEMTVQQVRSSSTITVKEPENNRFGLDINFEGEIRELNKEIDLESEEVIRMLEKDLSKIIEDNITKILEKTQELNVDSFGFGTFWNSTFKGNKKLSEEEWRKEYPNFQFDVNVKTKILRHGITQ</sequence>
<evidence type="ECO:0000256" key="2">
    <source>
        <dbReference type="ARBA" id="ARBA00007886"/>
    </source>
</evidence>
<feature type="signal peptide" evidence="8">
    <location>
        <begin position="1"/>
        <end position="24"/>
    </location>
</feature>
<evidence type="ECO:0000313" key="12">
    <source>
        <dbReference type="Proteomes" id="UP000812672"/>
    </source>
</evidence>
<comment type="caution">
    <text evidence="11">The sequence shown here is derived from an EMBL/GenBank/DDBJ whole genome shotgun (WGS) entry which is preliminary data.</text>
</comment>
<feature type="chain" id="PRO_5045324544" evidence="8">
    <location>
        <begin position="25"/>
        <end position="382"/>
    </location>
</feature>
<keyword evidence="4 8" id="KW-0732">Signal</keyword>
<evidence type="ECO:0000259" key="9">
    <source>
        <dbReference type="Pfam" id="PF05504"/>
    </source>
</evidence>
<dbReference type="PANTHER" id="PTHR35789">
    <property type="entry name" value="SPORE GERMINATION PROTEIN B3"/>
    <property type="match status" value="1"/>
</dbReference>
<evidence type="ECO:0000256" key="4">
    <source>
        <dbReference type="ARBA" id="ARBA00022729"/>
    </source>
</evidence>
<gene>
    <name evidence="11" type="ORF">KQ486_06870</name>
</gene>
<dbReference type="Proteomes" id="UP000812672">
    <property type="component" value="Unassembled WGS sequence"/>
</dbReference>
<feature type="domain" description="Spore germination GerAC-like C-terminal" evidence="9">
    <location>
        <begin position="200"/>
        <end position="379"/>
    </location>
</feature>
<comment type="similarity">
    <text evidence="2">Belongs to the GerABKC lipoprotein family.</text>
</comment>
<reference evidence="11 12" key="1">
    <citation type="journal article" date="2011" name="Int. J. Syst. Evol. Microbiol.">
        <title>Allobacillus halotolerans gen. nov., sp. nov. isolated from shrimp paste.</title>
        <authorList>
            <person name="Sheu S.Y."/>
            <person name="Arun A.B."/>
            <person name="Jiang S.R."/>
            <person name="Young C.C."/>
            <person name="Chen W.M."/>
        </authorList>
    </citation>
    <scope>NUCLEOTIDE SEQUENCE [LARGE SCALE GENOMIC DNA]</scope>
    <source>
        <strain evidence="11 12">LMG 24826</strain>
    </source>
</reference>
<evidence type="ECO:0000256" key="3">
    <source>
        <dbReference type="ARBA" id="ARBA00022544"/>
    </source>
</evidence>
<evidence type="ECO:0000313" key="11">
    <source>
        <dbReference type="EMBL" id="MBU6080736.1"/>
    </source>
</evidence>
<keyword evidence="5" id="KW-0472">Membrane</keyword>
<dbReference type="EMBL" id="JAHLZF010000008">
    <property type="protein sequence ID" value="MBU6080736.1"/>
    <property type="molecule type" value="Genomic_DNA"/>
</dbReference>
<dbReference type="InterPro" id="IPR057336">
    <property type="entry name" value="GerAC_N"/>
</dbReference>
<dbReference type="PROSITE" id="PS51257">
    <property type="entry name" value="PROKAR_LIPOPROTEIN"/>
    <property type="match status" value="1"/>
</dbReference>
<dbReference type="RefSeq" id="WP_216687145.1">
    <property type="nucleotide sequence ID" value="NZ_CAUPKR010000006.1"/>
</dbReference>
<dbReference type="NCBIfam" id="TIGR02887">
    <property type="entry name" value="spore_ger_x_C"/>
    <property type="match status" value="1"/>
</dbReference>
<keyword evidence="7" id="KW-0449">Lipoprotein</keyword>
<keyword evidence="3" id="KW-0309">Germination</keyword>
<keyword evidence="6" id="KW-0564">Palmitate</keyword>
<evidence type="ECO:0000256" key="7">
    <source>
        <dbReference type="ARBA" id="ARBA00023288"/>
    </source>
</evidence>
<dbReference type="InterPro" id="IPR046953">
    <property type="entry name" value="Spore_GerAC-like_C"/>
</dbReference>
<accession>A0ABS6GNN9</accession>
<name>A0ABS6GNN9_9BACI</name>
<proteinExistence type="inferred from homology"/>
<dbReference type="PANTHER" id="PTHR35789:SF1">
    <property type="entry name" value="SPORE GERMINATION PROTEIN B3"/>
    <property type="match status" value="1"/>
</dbReference>
<comment type="subcellular location">
    <subcellularLocation>
        <location evidence="1">Membrane</location>
        <topology evidence="1">Lipid-anchor</topology>
    </subcellularLocation>
</comment>
<evidence type="ECO:0000256" key="6">
    <source>
        <dbReference type="ARBA" id="ARBA00023139"/>
    </source>
</evidence>
<organism evidence="11 12">
    <name type="scientific">Allobacillus halotolerans</name>
    <dbReference type="NCBI Taxonomy" id="570278"/>
    <lineage>
        <taxon>Bacteria</taxon>
        <taxon>Bacillati</taxon>
        <taxon>Bacillota</taxon>
        <taxon>Bacilli</taxon>
        <taxon>Bacillales</taxon>
        <taxon>Bacillaceae</taxon>
        <taxon>Allobacillus</taxon>
    </lineage>
</organism>
<evidence type="ECO:0000256" key="5">
    <source>
        <dbReference type="ARBA" id="ARBA00023136"/>
    </source>
</evidence>
<dbReference type="Pfam" id="PF05504">
    <property type="entry name" value="Spore_GerAC"/>
    <property type="match status" value="1"/>
</dbReference>
<evidence type="ECO:0000256" key="1">
    <source>
        <dbReference type="ARBA" id="ARBA00004635"/>
    </source>
</evidence>
<keyword evidence="12" id="KW-1185">Reference proteome</keyword>
<dbReference type="Pfam" id="PF25198">
    <property type="entry name" value="Spore_GerAC_N"/>
    <property type="match status" value="1"/>
</dbReference>
<evidence type="ECO:0000259" key="10">
    <source>
        <dbReference type="Pfam" id="PF25198"/>
    </source>
</evidence>